<protein>
    <submittedName>
        <fullName evidence="1">Uncharacterized protein</fullName>
    </submittedName>
</protein>
<geneLocation type="plasmid" evidence="1">
    <name>unnamed4</name>
</geneLocation>
<dbReference type="RefSeq" id="WP_099515928.1">
    <property type="nucleotide sequence ID" value="NZ_CP016620.1"/>
</dbReference>
<dbReference type="EMBL" id="CP016620">
    <property type="protein sequence ID" value="ANY85125.1"/>
    <property type="molecule type" value="Genomic_DNA"/>
</dbReference>
<gene>
    <name evidence="1" type="ORF">BB934_43795</name>
</gene>
<evidence type="ECO:0000313" key="1">
    <source>
        <dbReference type="EMBL" id="ANY85125.1"/>
    </source>
</evidence>
<proteinExistence type="predicted"/>
<reference evidence="1" key="1">
    <citation type="submission" date="2016-07" db="EMBL/GenBank/DDBJ databases">
        <title>Microvirga ossetica sp. nov. a new species of rhizobia isolated from root nodules of the legume species Vicia alpestris Steven originated from North Ossetia region in the Caucasus.</title>
        <authorList>
            <person name="Safronova V.I."/>
            <person name="Kuznetsova I.G."/>
            <person name="Sazanova A.L."/>
            <person name="Belimov A."/>
            <person name="Andronov E."/>
            <person name="Osledkin Y.S."/>
            <person name="Onishchuk O.P."/>
            <person name="Kurchak O.N."/>
            <person name="Shaposhnikov A.I."/>
            <person name="Willems A."/>
            <person name="Tikhonovich I.A."/>
        </authorList>
    </citation>
    <scope>NUCLEOTIDE SEQUENCE [LARGE SCALE GENOMIC DNA]</scope>
    <source>
        <strain evidence="1">V5/3M</strain>
        <plasmid evidence="1">unnamed4</plasmid>
    </source>
</reference>
<sequence length="72" mass="8503">MDDFKSVHMDGLRRYPQHETRIDQSGQSCVLVYDAIASEPREMLIARHMVLRLFVLRLGYVSYIHWKTPVPE</sequence>
<name>A0A1B2EYR0_9HYPH</name>
<dbReference type="AlphaFoldDB" id="A0A1B2EYR0"/>
<dbReference type="KEGG" id="moc:BB934_43795"/>
<keyword evidence="1" id="KW-0614">Plasmid</keyword>
<accession>A0A1B2EYR0</accession>
<organism evidence="1">
    <name type="scientific">Microvirga ossetica</name>
    <dbReference type="NCBI Taxonomy" id="1882682"/>
    <lineage>
        <taxon>Bacteria</taxon>
        <taxon>Pseudomonadati</taxon>
        <taxon>Pseudomonadota</taxon>
        <taxon>Alphaproteobacteria</taxon>
        <taxon>Hyphomicrobiales</taxon>
        <taxon>Methylobacteriaceae</taxon>
        <taxon>Microvirga</taxon>
    </lineage>
</organism>